<dbReference type="GO" id="GO:0003677">
    <property type="term" value="F:DNA binding"/>
    <property type="evidence" value="ECO:0007669"/>
    <property type="project" value="UniProtKB-KW"/>
</dbReference>
<dbReference type="RefSeq" id="WP_010861498.1">
    <property type="nucleotide sequence ID" value="NZ_KB933447.1"/>
</dbReference>
<dbReference type="Proteomes" id="UP000013911">
    <property type="component" value="Unassembled WGS sequence"/>
</dbReference>
<proteinExistence type="inferred from homology"/>
<sequence>MEKNIPHISESEWEIMNVLWDKAPQTANDVILSLQESTDWKPKTIRTLLDRLVQKDVVGVNKDLRVYTFYPLYIQEECQRAETESFIKRIYGGTLKSMLAQFIQEDALSNDDINELRYILDKKSKKQ</sequence>
<accession>R7Z7Q3</accession>
<dbReference type="PIRSF" id="PIRSF019455">
    <property type="entry name" value="CopR_AtkY"/>
    <property type="match status" value="1"/>
</dbReference>
<comment type="similarity">
    <text evidence="1">Belongs to the BlaI transcriptional regulatory family.</text>
</comment>
<dbReference type="GO" id="GO:0045892">
    <property type="term" value="P:negative regulation of DNA-templated transcription"/>
    <property type="evidence" value="ECO:0007669"/>
    <property type="project" value="InterPro"/>
</dbReference>
<comment type="caution">
    <text evidence="5">The sequence shown here is derived from an EMBL/GenBank/DDBJ whole genome shotgun (WGS) entry which is preliminary data.</text>
</comment>
<reference evidence="5 6" key="1">
    <citation type="submission" date="2013-04" db="EMBL/GenBank/DDBJ databases">
        <title>Draft genome of the heavy metal tolerant bacterium Lysinibacillus sphaericus strain OT4b.31.</title>
        <authorList>
            <person name="Pena-Montenegro T.D."/>
            <person name="Dussan J."/>
        </authorList>
    </citation>
    <scope>NUCLEOTIDE SEQUENCE [LARGE SCALE GENOMIC DNA]</scope>
    <source>
        <strain evidence="5 6">OT4b.31</strain>
    </source>
</reference>
<dbReference type="Gene3D" id="1.10.10.10">
    <property type="entry name" value="Winged helix-like DNA-binding domain superfamily/Winged helix DNA-binding domain"/>
    <property type="match status" value="1"/>
</dbReference>
<organism evidence="5 6">
    <name type="scientific">Lysinibacillus sphaericus OT4b.31</name>
    <dbReference type="NCBI Taxonomy" id="1285586"/>
    <lineage>
        <taxon>Bacteria</taxon>
        <taxon>Bacillati</taxon>
        <taxon>Bacillota</taxon>
        <taxon>Bacilli</taxon>
        <taxon>Bacillales</taxon>
        <taxon>Bacillaceae</taxon>
        <taxon>Lysinibacillus</taxon>
    </lineage>
</organism>
<dbReference type="InterPro" id="IPR036390">
    <property type="entry name" value="WH_DNA-bd_sf"/>
</dbReference>
<gene>
    <name evidence="5" type="ORF">H131_23052</name>
</gene>
<evidence type="ECO:0000313" key="6">
    <source>
        <dbReference type="Proteomes" id="UP000013911"/>
    </source>
</evidence>
<dbReference type="Pfam" id="PF03965">
    <property type="entry name" value="Penicillinase_R"/>
    <property type="match status" value="1"/>
</dbReference>
<dbReference type="HOGENOM" id="CLU_119090_2_1_9"/>
<dbReference type="Gene3D" id="1.10.4040.10">
    <property type="entry name" value="Penicillinase repressor domain"/>
    <property type="match status" value="1"/>
</dbReference>
<dbReference type="InterPro" id="IPR036388">
    <property type="entry name" value="WH-like_DNA-bd_sf"/>
</dbReference>
<dbReference type="eggNOG" id="COG3682">
    <property type="taxonomic scope" value="Bacteria"/>
</dbReference>
<name>R7Z7Q3_LYSSH</name>
<dbReference type="OrthoDB" id="1849040at2"/>
<dbReference type="AlphaFoldDB" id="R7Z7Q3"/>
<evidence type="ECO:0000256" key="2">
    <source>
        <dbReference type="ARBA" id="ARBA00023015"/>
    </source>
</evidence>
<dbReference type="EMBL" id="AQPX01000072">
    <property type="protein sequence ID" value="EON70123.1"/>
    <property type="molecule type" value="Genomic_DNA"/>
</dbReference>
<dbReference type="SUPFAM" id="SSF46785">
    <property type="entry name" value="Winged helix' DNA-binding domain"/>
    <property type="match status" value="1"/>
</dbReference>
<evidence type="ECO:0000256" key="3">
    <source>
        <dbReference type="ARBA" id="ARBA00023125"/>
    </source>
</evidence>
<dbReference type="PATRIC" id="fig|1285586.5.peg.4801"/>
<keyword evidence="4" id="KW-0804">Transcription</keyword>
<protein>
    <submittedName>
        <fullName evidence="5">Penicillinase repressor</fullName>
    </submittedName>
</protein>
<keyword evidence="3" id="KW-0238">DNA-binding</keyword>
<keyword evidence="2" id="KW-0805">Transcription regulation</keyword>
<dbReference type="NCBIfam" id="NF012168">
    <property type="entry name" value="BlaI_of_BCL"/>
    <property type="match status" value="1"/>
</dbReference>
<evidence type="ECO:0000313" key="5">
    <source>
        <dbReference type="EMBL" id="EON70123.1"/>
    </source>
</evidence>
<evidence type="ECO:0000256" key="1">
    <source>
        <dbReference type="ARBA" id="ARBA00011046"/>
    </source>
</evidence>
<dbReference type="InterPro" id="IPR005650">
    <property type="entry name" value="BlaI_family"/>
</dbReference>
<evidence type="ECO:0000256" key="4">
    <source>
        <dbReference type="ARBA" id="ARBA00023163"/>
    </source>
</evidence>